<proteinExistence type="inferred from homology"/>
<protein>
    <submittedName>
        <fullName evidence="8">Site-specific recombinase XerD</fullName>
    </submittedName>
</protein>
<dbReference type="EMBL" id="QAON01000025">
    <property type="protein sequence ID" value="PTQ87057.1"/>
    <property type="molecule type" value="Genomic_DNA"/>
</dbReference>
<dbReference type="SUPFAM" id="SSF56349">
    <property type="entry name" value="DNA breaking-rejoining enzymes"/>
    <property type="match status" value="1"/>
</dbReference>
<dbReference type="Gene3D" id="1.10.443.10">
    <property type="entry name" value="Intergrase catalytic core"/>
    <property type="match status" value="1"/>
</dbReference>
<keyword evidence="4" id="KW-0233">DNA recombination</keyword>
<dbReference type="InterPro" id="IPR044068">
    <property type="entry name" value="CB"/>
</dbReference>
<evidence type="ECO:0000313" key="9">
    <source>
        <dbReference type="Proteomes" id="UP000244223"/>
    </source>
</evidence>
<reference evidence="8 9" key="1">
    <citation type="submission" date="2018-04" db="EMBL/GenBank/DDBJ databases">
        <title>Genomic Encyclopedia of Archaeal and Bacterial Type Strains, Phase II (KMG-II): from individual species to whole genera.</title>
        <authorList>
            <person name="Goeker M."/>
        </authorList>
    </citation>
    <scope>NUCLEOTIDE SEQUENCE [LARGE SCALE GENOMIC DNA]</scope>
    <source>
        <strain evidence="8 9">DSM 5822</strain>
    </source>
</reference>
<evidence type="ECO:0000313" key="8">
    <source>
        <dbReference type="EMBL" id="PTQ87057.1"/>
    </source>
</evidence>
<dbReference type="Proteomes" id="UP000244223">
    <property type="component" value="Unassembled WGS sequence"/>
</dbReference>
<dbReference type="InterPro" id="IPR025166">
    <property type="entry name" value="Integrase_DNA_bind_dom"/>
</dbReference>
<feature type="domain" description="Core-binding (CB)" evidence="7">
    <location>
        <begin position="101"/>
        <end position="180"/>
    </location>
</feature>
<dbReference type="Gene3D" id="3.30.160.390">
    <property type="entry name" value="Integrase, DNA-binding domain"/>
    <property type="match status" value="1"/>
</dbReference>
<keyword evidence="9" id="KW-1185">Reference proteome</keyword>
<dbReference type="OrthoDB" id="9803188at2"/>
<comment type="caution">
    <text evidence="8">The sequence shown here is derived from an EMBL/GenBank/DDBJ whole genome shotgun (WGS) entry which is preliminary data.</text>
</comment>
<dbReference type="AlphaFoldDB" id="A0A2T5IT73"/>
<dbReference type="PANTHER" id="PTHR30629:SF2">
    <property type="entry name" value="PROPHAGE INTEGRASE INTS-RELATED"/>
    <property type="match status" value="1"/>
</dbReference>
<dbReference type="InterPro" id="IPR011010">
    <property type="entry name" value="DNA_brk_join_enz"/>
</dbReference>
<evidence type="ECO:0000259" key="7">
    <source>
        <dbReference type="PROSITE" id="PS51900"/>
    </source>
</evidence>
<dbReference type="PROSITE" id="PS51900">
    <property type="entry name" value="CB"/>
    <property type="match status" value="1"/>
</dbReference>
<dbReference type="InterPro" id="IPR013762">
    <property type="entry name" value="Integrase-like_cat_sf"/>
</dbReference>
<name>A0A2T5IT73_9GAMM</name>
<evidence type="ECO:0000256" key="2">
    <source>
        <dbReference type="ARBA" id="ARBA00022908"/>
    </source>
</evidence>
<dbReference type="Gene3D" id="1.10.150.130">
    <property type="match status" value="1"/>
</dbReference>
<dbReference type="Pfam" id="PF13356">
    <property type="entry name" value="Arm-DNA-bind_3"/>
    <property type="match status" value="1"/>
</dbReference>
<evidence type="ECO:0000256" key="1">
    <source>
        <dbReference type="ARBA" id="ARBA00008857"/>
    </source>
</evidence>
<accession>A0A2T5IT73</accession>
<sequence>MDDKTFNFTKAKLDGLPLPVKDRETYFDKTVKELQLRITIKGTKSFVLTRRVNNKIVRVTLGRYPAMTIDQARTEARKQLGLMVTGIDPNKAKKAERAKGTTLGQCLEDYLSIRASLAENTKKGYRSMVNNHLSDWKNKPLKDIDRDMVAIRHKKIIEGGEAIAANNVMRCLRALFNFAHGQYEDEHGKPFFTDNPVTRISHTRAWAPETRRKTILRASELPLWIQAVEALRASDENHIDASPSTVADYLEFCLFSGLRRDDVLSLKWEQIELDTALMHPVIHKKQSEVITLPLSDYLVVILKKRAQIRVNEYVFAGRGGQGRFDEPKRQIAKVVKISGIQFSSHDLRRTFISVAESLDISTYAIKRLCTHSLGGDVTAGYIQMDVERLRAPMQKITDYFLKAMGKTDTADVVNLLKQG</sequence>
<dbReference type="PANTHER" id="PTHR30629">
    <property type="entry name" value="PROPHAGE INTEGRASE"/>
    <property type="match status" value="1"/>
</dbReference>
<dbReference type="GO" id="GO:0006310">
    <property type="term" value="P:DNA recombination"/>
    <property type="evidence" value="ECO:0007669"/>
    <property type="project" value="UniProtKB-KW"/>
</dbReference>
<comment type="similarity">
    <text evidence="1">Belongs to the 'phage' integrase family.</text>
</comment>
<dbReference type="InterPro" id="IPR010998">
    <property type="entry name" value="Integrase_recombinase_N"/>
</dbReference>
<dbReference type="RefSeq" id="WP_107866948.1">
    <property type="nucleotide sequence ID" value="NZ_QAON01000025.1"/>
</dbReference>
<evidence type="ECO:0000256" key="4">
    <source>
        <dbReference type="ARBA" id="ARBA00023172"/>
    </source>
</evidence>
<dbReference type="PROSITE" id="PS51898">
    <property type="entry name" value="TYR_RECOMBINASE"/>
    <property type="match status" value="1"/>
</dbReference>
<evidence type="ECO:0000256" key="3">
    <source>
        <dbReference type="ARBA" id="ARBA00023125"/>
    </source>
</evidence>
<organism evidence="8 9">
    <name type="scientific">Agitococcus lubricus</name>
    <dbReference type="NCBI Taxonomy" id="1077255"/>
    <lineage>
        <taxon>Bacteria</taxon>
        <taxon>Pseudomonadati</taxon>
        <taxon>Pseudomonadota</taxon>
        <taxon>Gammaproteobacteria</taxon>
        <taxon>Moraxellales</taxon>
        <taxon>Moraxellaceae</taxon>
        <taxon>Agitococcus</taxon>
    </lineage>
</organism>
<evidence type="ECO:0000256" key="5">
    <source>
        <dbReference type="PROSITE-ProRule" id="PRU01248"/>
    </source>
</evidence>
<dbReference type="InterPro" id="IPR038488">
    <property type="entry name" value="Integrase_DNA-bd_sf"/>
</dbReference>
<dbReference type="GO" id="GO:0015074">
    <property type="term" value="P:DNA integration"/>
    <property type="evidence" value="ECO:0007669"/>
    <property type="project" value="UniProtKB-KW"/>
</dbReference>
<gene>
    <name evidence="8" type="ORF">C8N29_1252</name>
</gene>
<evidence type="ECO:0000259" key="6">
    <source>
        <dbReference type="PROSITE" id="PS51898"/>
    </source>
</evidence>
<feature type="domain" description="Tyr recombinase" evidence="6">
    <location>
        <begin position="211"/>
        <end position="394"/>
    </location>
</feature>
<dbReference type="GO" id="GO:0003677">
    <property type="term" value="F:DNA binding"/>
    <property type="evidence" value="ECO:0007669"/>
    <property type="project" value="UniProtKB-UniRule"/>
</dbReference>
<dbReference type="InterPro" id="IPR050808">
    <property type="entry name" value="Phage_Integrase"/>
</dbReference>
<dbReference type="InterPro" id="IPR002104">
    <property type="entry name" value="Integrase_catalytic"/>
</dbReference>
<dbReference type="Pfam" id="PF00589">
    <property type="entry name" value="Phage_integrase"/>
    <property type="match status" value="1"/>
</dbReference>
<keyword evidence="2" id="KW-0229">DNA integration</keyword>
<keyword evidence="3 5" id="KW-0238">DNA-binding</keyword>